<feature type="chain" id="PRO_5013254693" evidence="1">
    <location>
        <begin position="21"/>
        <end position="190"/>
    </location>
</feature>
<evidence type="ECO:0000313" key="2">
    <source>
        <dbReference type="EMBL" id="OTG67099.1"/>
    </source>
</evidence>
<dbReference type="RefSeq" id="WP_086201959.1">
    <property type="nucleotide sequence ID" value="NZ_NEGB01000001.1"/>
</dbReference>
<accession>A0A1Y3CJ11</accession>
<organism evidence="2 3">
    <name type="scientific">Acinetobacter silvestris</name>
    <dbReference type="NCBI Taxonomy" id="1977882"/>
    <lineage>
        <taxon>Bacteria</taxon>
        <taxon>Pseudomonadati</taxon>
        <taxon>Pseudomonadota</taxon>
        <taxon>Gammaproteobacteria</taxon>
        <taxon>Moraxellales</taxon>
        <taxon>Moraxellaceae</taxon>
        <taxon>Acinetobacter</taxon>
    </lineage>
</organism>
<comment type="caution">
    <text evidence="2">The sequence shown here is derived from an EMBL/GenBank/DDBJ whole genome shotgun (WGS) entry which is preliminary data.</text>
</comment>
<dbReference type="STRING" id="1977882.B9T28_00145"/>
<reference evidence="2 3" key="1">
    <citation type="submission" date="2017-04" db="EMBL/GenBank/DDBJ databases">
        <title>High diversity of culturable Acinetobacter species in natural soil and water ecosystems.</title>
        <authorList>
            <person name="Nemec A."/>
            <person name="Radolfova-Krizova L."/>
        </authorList>
    </citation>
    <scope>NUCLEOTIDE SEQUENCE [LARGE SCALE GENOMIC DNA]</scope>
    <source>
        <strain evidence="2 3">ANC 4999</strain>
    </source>
</reference>
<dbReference type="OrthoDB" id="6696175at2"/>
<keyword evidence="3" id="KW-1185">Reference proteome</keyword>
<evidence type="ECO:0000256" key="1">
    <source>
        <dbReference type="SAM" id="SignalP"/>
    </source>
</evidence>
<dbReference type="EMBL" id="NEGB01000001">
    <property type="protein sequence ID" value="OTG67099.1"/>
    <property type="molecule type" value="Genomic_DNA"/>
</dbReference>
<feature type="signal peptide" evidence="1">
    <location>
        <begin position="1"/>
        <end position="20"/>
    </location>
</feature>
<gene>
    <name evidence="2" type="ORF">B9T28_00145</name>
</gene>
<dbReference type="Proteomes" id="UP000242765">
    <property type="component" value="Unassembled WGS sequence"/>
</dbReference>
<sequence>MKKTIVTSLLMSLMIATVDAKSITTTVMDDAAGRVNFQDVAVDCVGYCEIVVSDAADVVSSSDYSKGIKPLNEKYALEAGDVWQFIYSNANARFLESTMTVNDGIQYVGAWIKRIDQKKRQQHINYYQVLCKDQSFTLLEQFQSKDDQNYTIVKNVDHYRQAQTFNNAGEELPVFTKLCQSRDDFAKAWQ</sequence>
<name>A0A1Y3CJ11_9GAMM</name>
<evidence type="ECO:0000313" key="3">
    <source>
        <dbReference type="Proteomes" id="UP000242765"/>
    </source>
</evidence>
<proteinExistence type="predicted"/>
<dbReference type="AlphaFoldDB" id="A0A1Y3CJ11"/>
<protein>
    <submittedName>
        <fullName evidence="2">Uncharacterized protein</fullName>
    </submittedName>
</protein>
<keyword evidence="1" id="KW-0732">Signal</keyword>